<dbReference type="AlphaFoldDB" id="A0A7Y0L5Z3"/>
<dbReference type="Proteomes" id="UP000533476">
    <property type="component" value="Unassembled WGS sequence"/>
</dbReference>
<reference evidence="1 2" key="1">
    <citation type="submission" date="2020-04" db="EMBL/GenBank/DDBJ databases">
        <authorList>
            <person name="Zhang R."/>
            <person name="Schippers A."/>
        </authorList>
    </citation>
    <scope>NUCLEOTIDE SEQUENCE [LARGE SCALE GENOMIC DNA]</scope>
    <source>
        <strain evidence="1 2">DSM 109850</strain>
    </source>
</reference>
<name>A0A7Y0L5Z3_9FIRM</name>
<evidence type="ECO:0000313" key="2">
    <source>
        <dbReference type="Proteomes" id="UP000533476"/>
    </source>
</evidence>
<evidence type="ECO:0000313" key="1">
    <source>
        <dbReference type="EMBL" id="NMP23933.1"/>
    </source>
</evidence>
<proteinExistence type="predicted"/>
<comment type="caution">
    <text evidence="1">The sequence shown here is derived from an EMBL/GenBank/DDBJ whole genome shotgun (WGS) entry which is preliminary data.</text>
</comment>
<keyword evidence="2" id="KW-1185">Reference proteome</keyword>
<protein>
    <submittedName>
        <fullName evidence="1">Uncharacterized protein</fullName>
    </submittedName>
</protein>
<gene>
    <name evidence="1" type="ORF">HIJ39_16490</name>
</gene>
<dbReference type="RefSeq" id="WP_169101616.1">
    <property type="nucleotide sequence ID" value="NZ_JABBVZ010000074.1"/>
</dbReference>
<dbReference type="EMBL" id="JABBVZ010000074">
    <property type="protein sequence ID" value="NMP23933.1"/>
    <property type="molecule type" value="Genomic_DNA"/>
</dbReference>
<organism evidence="1 2">
    <name type="scientific">Sulfobacillus harzensis</name>
    <dbReference type="NCBI Taxonomy" id="2729629"/>
    <lineage>
        <taxon>Bacteria</taxon>
        <taxon>Bacillati</taxon>
        <taxon>Bacillota</taxon>
        <taxon>Clostridia</taxon>
        <taxon>Eubacteriales</taxon>
        <taxon>Clostridiales Family XVII. Incertae Sedis</taxon>
        <taxon>Sulfobacillus</taxon>
    </lineage>
</organism>
<sequence>MTVIPVSKRFFVAISLPGMGRSIDLVNQPPEEIQRIREAFQTGDLAIEFIEEPGTTYPVGKLWVNPHGDQVTLFI</sequence>
<accession>A0A7Y0L5Z3</accession>